<reference evidence="4" key="1">
    <citation type="journal article" date="2022" name="ISME J.">
        <title>Genetic and phylogenetic analysis of dissimilatory iodate-reducing bacteria identifies potential niches across the world's oceans.</title>
        <authorList>
            <person name="Reyes-Umana V."/>
            <person name="Henning Z."/>
            <person name="Lee K."/>
            <person name="Barnum T.P."/>
            <person name="Coates J.D."/>
        </authorList>
    </citation>
    <scope>NUCLEOTIDE SEQUENCE [LARGE SCALE GENOMIC DNA]</scope>
    <source>
        <strain evidence="4">IR12</strain>
    </source>
</reference>
<proteinExistence type="predicted"/>
<evidence type="ECO:0000256" key="1">
    <source>
        <dbReference type="SAM" id="MobiDB-lite"/>
    </source>
</evidence>
<feature type="transmembrane region" description="Helical" evidence="2">
    <location>
        <begin position="442"/>
        <end position="460"/>
    </location>
</feature>
<feature type="transmembrane region" description="Helical" evidence="2">
    <location>
        <begin position="326"/>
        <end position="345"/>
    </location>
</feature>
<accession>A0A944H9X8</accession>
<organism evidence="3 4">
    <name type="scientific">Denitromonas iodatirespirans</name>
    <dbReference type="NCBI Taxonomy" id="2795389"/>
    <lineage>
        <taxon>Bacteria</taxon>
        <taxon>Pseudomonadati</taxon>
        <taxon>Pseudomonadota</taxon>
        <taxon>Betaproteobacteria</taxon>
        <taxon>Rhodocyclales</taxon>
        <taxon>Zoogloeaceae</taxon>
        <taxon>Denitromonas</taxon>
    </lineage>
</organism>
<evidence type="ECO:0000256" key="2">
    <source>
        <dbReference type="SAM" id="Phobius"/>
    </source>
</evidence>
<comment type="caution">
    <text evidence="3">The sequence shown here is derived from an EMBL/GenBank/DDBJ whole genome shotgun (WGS) entry which is preliminary data.</text>
</comment>
<feature type="transmembrane region" description="Helical" evidence="2">
    <location>
        <begin position="408"/>
        <end position="430"/>
    </location>
</feature>
<evidence type="ECO:0000313" key="3">
    <source>
        <dbReference type="EMBL" id="MBT0959992.1"/>
    </source>
</evidence>
<protein>
    <submittedName>
        <fullName evidence="3">J domain-containing protein</fullName>
    </submittedName>
</protein>
<feature type="region of interest" description="Disordered" evidence="1">
    <location>
        <begin position="63"/>
        <end position="88"/>
    </location>
</feature>
<dbReference type="EMBL" id="JAEKFT010000002">
    <property type="protein sequence ID" value="MBT0959992.1"/>
    <property type="molecule type" value="Genomic_DNA"/>
</dbReference>
<keyword evidence="2" id="KW-0472">Membrane</keyword>
<keyword evidence="2" id="KW-0812">Transmembrane</keyword>
<gene>
    <name evidence="3" type="ORF">I8J34_02290</name>
</gene>
<feature type="transmembrane region" description="Helical" evidence="2">
    <location>
        <begin position="573"/>
        <end position="591"/>
    </location>
</feature>
<dbReference type="AlphaFoldDB" id="A0A944H9X8"/>
<keyword evidence="2" id="KW-1133">Transmembrane helix</keyword>
<dbReference type="Proteomes" id="UP000694660">
    <property type="component" value="Unassembled WGS sequence"/>
</dbReference>
<feature type="transmembrane region" description="Helical" evidence="2">
    <location>
        <begin position="489"/>
        <end position="512"/>
    </location>
</feature>
<evidence type="ECO:0000313" key="4">
    <source>
        <dbReference type="Proteomes" id="UP000694660"/>
    </source>
</evidence>
<keyword evidence="4" id="KW-1185">Reference proteome</keyword>
<feature type="transmembrane region" description="Helical" evidence="2">
    <location>
        <begin position="466"/>
        <end position="482"/>
    </location>
</feature>
<name>A0A944H9X8_DENI1</name>
<feature type="transmembrane region" description="Helical" evidence="2">
    <location>
        <begin position="532"/>
        <end position="561"/>
    </location>
</feature>
<dbReference type="RefSeq" id="WP_214359753.1">
    <property type="nucleotide sequence ID" value="NZ_JAEKFT010000002.1"/>
</dbReference>
<sequence>MNAYWHCLGLAPTDDLVAIKRAYAARLKHTRPDDDAEAYQRLREAYDWAQGYARWCRAHPEAVEPADDEAPTDEVPAPTDADVAEPPPRWWRADPLAAWVPAGIATMGRDAARPLAAMSVLADAEPLVSARWWRHRVTEYEADSASPSAVPTLPELTAEAVIDTLRDWAETHGAAELGAAMPQLRAQLDALPFAEQDAVNAGLAEFVLAHAEAPPELVCTLAERFGWGQDFRLESLVGERTALRLYERIEAAQAARPVPAPPRAEVVRARYAHLLQTARCHDTGRMVRFWLRVLLSPLALFDDARAPAAQALLDADAIAWRRIKRLIDRSFVLTLLALAVGLSLLQGPDSRLMVVPVWALPALLLAAGGAGFALLSRLPGAAMEALHARLRPGRLGGWLARVRDRKSLYWTVFGLMVALAAAAFAAADVCLSAGLTGPLPELALAVTVGLLILVLLALVWPLGEAWGPLLLPAGLIVAAFIARAQSVPFAWAMALPLGFAWIVAANNLALRLPELAERIYLSPFSLMRPKNVWGWIAFAVFIKGVAAFYAAAFALGAPVALFAHARLSGWPRAYLALFGAGVLFFSGWLPLTAWAALLWLVGVLFVVSRLGKLADWLLARPMLALPG</sequence>
<feature type="transmembrane region" description="Helical" evidence="2">
    <location>
        <begin position="352"/>
        <end position="375"/>
    </location>
</feature>